<feature type="coiled-coil region" evidence="1">
    <location>
        <begin position="102"/>
        <end position="129"/>
    </location>
</feature>
<organism evidence="3 4">
    <name type="scientific">Asbolus verrucosus</name>
    <name type="common">Desert ironclad beetle</name>
    <dbReference type="NCBI Taxonomy" id="1661398"/>
    <lineage>
        <taxon>Eukaryota</taxon>
        <taxon>Metazoa</taxon>
        <taxon>Ecdysozoa</taxon>
        <taxon>Arthropoda</taxon>
        <taxon>Hexapoda</taxon>
        <taxon>Insecta</taxon>
        <taxon>Pterygota</taxon>
        <taxon>Neoptera</taxon>
        <taxon>Endopterygota</taxon>
        <taxon>Coleoptera</taxon>
        <taxon>Polyphaga</taxon>
        <taxon>Cucujiformia</taxon>
        <taxon>Tenebrionidae</taxon>
        <taxon>Pimeliinae</taxon>
        <taxon>Asbolus</taxon>
    </lineage>
</organism>
<reference evidence="3 4" key="1">
    <citation type="submission" date="2017-03" db="EMBL/GenBank/DDBJ databases">
        <title>Genome of the blue death feigning beetle - Asbolus verrucosus.</title>
        <authorList>
            <person name="Rider S.D."/>
        </authorList>
    </citation>
    <scope>NUCLEOTIDE SEQUENCE [LARGE SCALE GENOMIC DNA]</scope>
    <source>
        <strain evidence="3">Butters</strain>
        <tissue evidence="3">Head and leg muscle</tissue>
    </source>
</reference>
<sequence>MGQKHSKRPKKLKSQPEVTEIIELNDNQSEPDDECGGIVSDVIKPSVYPIELKKVMENVESIEKSIESMTASQINLYYANLKDDLHGNWQKVYEIKDGDDVRAKKIETIERIKSALKRLNEEVLTRNDE</sequence>
<evidence type="ECO:0000256" key="2">
    <source>
        <dbReference type="SAM" id="MobiDB-lite"/>
    </source>
</evidence>
<evidence type="ECO:0000256" key="1">
    <source>
        <dbReference type="SAM" id="Coils"/>
    </source>
</evidence>
<name>A0A482W1J6_ASBVE</name>
<evidence type="ECO:0000313" key="4">
    <source>
        <dbReference type="Proteomes" id="UP000292052"/>
    </source>
</evidence>
<proteinExistence type="predicted"/>
<feature type="region of interest" description="Disordered" evidence="2">
    <location>
        <begin position="1"/>
        <end position="34"/>
    </location>
</feature>
<dbReference type="Proteomes" id="UP000292052">
    <property type="component" value="Unassembled WGS sequence"/>
</dbReference>
<accession>A0A482W1J6</accession>
<comment type="caution">
    <text evidence="3">The sequence shown here is derived from an EMBL/GenBank/DDBJ whole genome shotgun (WGS) entry which is preliminary data.</text>
</comment>
<gene>
    <name evidence="3" type="ORF">BDFB_003927</name>
</gene>
<feature type="compositionally biased region" description="Basic residues" evidence="2">
    <location>
        <begin position="1"/>
        <end position="13"/>
    </location>
</feature>
<dbReference type="AlphaFoldDB" id="A0A482W1J6"/>
<dbReference type="OrthoDB" id="6783936at2759"/>
<keyword evidence="4" id="KW-1185">Reference proteome</keyword>
<protein>
    <submittedName>
        <fullName evidence="3">Uncharacterized protein</fullName>
    </submittedName>
</protein>
<evidence type="ECO:0000313" key="3">
    <source>
        <dbReference type="EMBL" id="RZC39041.1"/>
    </source>
</evidence>
<dbReference type="EMBL" id="QDEB01037928">
    <property type="protein sequence ID" value="RZC39041.1"/>
    <property type="molecule type" value="Genomic_DNA"/>
</dbReference>
<keyword evidence="1" id="KW-0175">Coiled coil</keyword>